<dbReference type="EMBL" id="QWLN02008786">
    <property type="protein sequence ID" value="TEA34657.1"/>
    <property type="molecule type" value="Genomic_DNA"/>
</dbReference>
<accession>A0A484GFQ6</accession>
<organism evidence="1 2">
    <name type="scientific">Sousa chinensis</name>
    <name type="common">Indo-pacific humpbacked dolphin</name>
    <name type="synonym">Steno chinensis</name>
    <dbReference type="NCBI Taxonomy" id="103600"/>
    <lineage>
        <taxon>Eukaryota</taxon>
        <taxon>Metazoa</taxon>
        <taxon>Chordata</taxon>
        <taxon>Craniata</taxon>
        <taxon>Vertebrata</taxon>
        <taxon>Euteleostomi</taxon>
        <taxon>Mammalia</taxon>
        <taxon>Eutheria</taxon>
        <taxon>Laurasiatheria</taxon>
        <taxon>Artiodactyla</taxon>
        <taxon>Whippomorpha</taxon>
        <taxon>Cetacea</taxon>
        <taxon>Odontoceti</taxon>
        <taxon>Delphinidae</taxon>
        <taxon>Sousa</taxon>
    </lineage>
</organism>
<protein>
    <submittedName>
        <fullName evidence="1">Uncharacterized protein</fullName>
    </submittedName>
</protein>
<keyword evidence="2" id="KW-1185">Reference proteome</keyword>
<feature type="non-terminal residue" evidence="1">
    <location>
        <position position="1"/>
    </location>
</feature>
<gene>
    <name evidence="1" type="ORF">DBR06_SOUSAS23810008</name>
</gene>
<reference evidence="1 2" key="1">
    <citation type="journal article" date="2018" name="Genomics">
        <title>Molecular footprints of inshore aquatic adaptation in Indo-Pacific humpback dolphin (Sousa chinensis).</title>
        <authorList>
            <person name="Ming Y."/>
            <person name="Jian J."/>
            <person name="Yu F."/>
            <person name="Yu X."/>
            <person name="Wang J."/>
            <person name="Liu W."/>
        </authorList>
    </citation>
    <scope>NUCLEOTIDE SEQUENCE [LARGE SCALE GENOMIC DNA]</scope>
    <source>
        <strain evidence="1">MY-2018</strain>
        <tissue evidence="1">Skin</tissue>
    </source>
</reference>
<sequence>TQHLDIGCQQKQWLTSEAFCQQSSFEIIALKYARNIKDKKAFL</sequence>
<proteinExistence type="predicted"/>
<evidence type="ECO:0000313" key="2">
    <source>
        <dbReference type="Proteomes" id="UP000295264"/>
    </source>
</evidence>
<comment type="caution">
    <text evidence="1">The sequence shown here is derived from an EMBL/GenBank/DDBJ whole genome shotgun (WGS) entry which is preliminary data.</text>
</comment>
<name>A0A484GFQ6_SOUCH</name>
<dbReference type="Proteomes" id="UP000295264">
    <property type="component" value="Unassembled WGS sequence"/>
</dbReference>
<dbReference type="AlphaFoldDB" id="A0A484GFQ6"/>
<evidence type="ECO:0000313" key="1">
    <source>
        <dbReference type="EMBL" id="TEA34657.1"/>
    </source>
</evidence>
<feature type="non-terminal residue" evidence="1">
    <location>
        <position position="43"/>
    </location>
</feature>